<name>A0ABV7ZWW8_9GAMM</name>
<keyword evidence="2" id="KW-0413">Isomerase</keyword>
<dbReference type="RefSeq" id="WP_380692921.1">
    <property type="nucleotide sequence ID" value="NZ_JBHRYR010000002.1"/>
</dbReference>
<evidence type="ECO:0000256" key="9">
    <source>
        <dbReference type="ARBA" id="ARBA00043049"/>
    </source>
</evidence>
<evidence type="ECO:0000256" key="1">
    <source>
        <dbReference type="ARBA" id="ARBA00022694"/>
    </source>
</evidence>
<evidence type="ECO:0000256" key="8">
    <source>
        <dbReference type="ARBA" id="ARBA00041975"/>
    </source>
</evidence>
<dbReference type="Gene3D" id="3.30.2350.10">
    <property type="entry name" value="Pseudouridine synthase"/>
    <property type="match status" value="1"/>
</dbReference>
<sequence length="262" mass="29856">MTQHPNEPIATNHNPLHILYQDDALLVVHKPSGLLVHRSPIDKHETEFALQYARTLNGGEHVYPIHRLDRPTSGLLIFARNPDIASRLGQDMMAHNLRKTYIAIVRGWPDDQGTVDYALRDMADDPRYRGGELKMRDAVTDFTRLATVELPVAVDRYPTSRYALVQLHPRTGRKHQLRRHMKHLRHPIIGDAKHGKSTHNHFFGKAFGVQRLLLAATEMSLDHPTTGEPMVLRAPLAQDIAHVMNSLGWHRWVNTFGVLNPH</sequence>
<dbReference type="InterPro" id="IPR050188">
    <property type="entry name" value="RluA_PseudoU_synthase"/>
</dbReference>
<evidence type="ECO:0000313" key="12">
    <source>
        <dbReference type="Proteomes" id="UP001595617"/>
    </source>
</evidence>
<gene>
    <name evidence="11" type="ORF">ACFOOG_02350</name>
</gene>
<comment type="caution">
    <text evidence="11">The sequence shown here is derived from an EMBL/GenBank/DDBJ whole genome shotgun (WGS) entry which is preliminary data.</text>
</comment>
<dbReference type="EMBL" id="JBHRYR010000002">
    <property type="protein sequence ID" value="MFC3851662.1"/>
    <property type="molecule type" value="Genomic_DNA"/>
</dbReference>
<evidence type="ECO:0000256" key="4">
    <source>
        <dbReference type="ARBA" id="ARBA00037670"/>
    </source>
</evidence>
<proteinExistence type="predicted"/>
<evidence type="ECO:0000313" key="11">
    <source>
        <dbReference type="EMBL" id="MFC3851662.1"/>
    </source>
</evidence>
<dbReference type="Pfam" id="PF00849">
    <property type="entry name" value="PseudoU_synth_2"/>
    <property type="match status" value="1"/>
</dbReference>
<dbReference type="SUPFAM" id="SSF55120">
    <property type="entry name" value="Pseudouridine synthase"/>
    <property type="match status" value="1"/>
</dbReference>
<dbReference type="EC" id="5.4.99.26" evidence="5"/>
<dbReference type="PANTHER" id="PTHR21600:SF56">
    <property type="entry name" value="TRNA PSEUDOURIDINE SYNTHASE C"/>
    <property type="match status" value="1"/>
</dbReference>
<evidence type="ECO:0000259" key="10">
    <source>
        <dbReference type="Pfam" id="PF00849"/>
    </source>
</evidence>
<comment type="catalytic activity">
    <reaction evidence="3">
        <text>uridine(65) in tRNA = pseudouridine(65) in tRNA</text>
        <dbReference type="Rhea" id="RHEA:42536"/>
        <dbReference type="Rhea" id="RHEA-COMP:10103"/>
        <dbReference type="Rhea" id="RHEA-COMP:10104"/>
        <dbReference type="ChEBI" id="CHEBI:65314"/>
        <dbReference type="ChEBI" id="CHEBI:65315"/>
        <dbReference type="EC" id="5.4.99.26"/>
    </reaction>
</comment>
<evidence type="ECO:0000256" key="2">
    <source>
        <dbReference type="ARBA" id="ARBA00023235"/>
    </source>
</evidence>
<evidence type="ECO:0000256" key="7">
    <source>
        <dbReference type="ARBA" id="ARBA00041803"/>
    </source>
</evidence>
<feature type="domain" description="Pseudouridine synthase RsuA/RluA-like" evidence="10">
    <location>
        <begin position="25"/>
        <end position="183"/>
    </location>
</feature>
<dbReference type="PANTHER" id="PTHR21600">
    <property type="entry name" value="MITOCHONDRIAL RNA PSEUDOURIDINE SYNTHASE"/>
    <property type="match status" value="1"/>
</dbReference>
<keyword evidence="1" id="KW-0819">tRNA processing</keyword>
<comment type="function">
    <text evidence="4">Responsible for synthesis of pseudouridine from uracil-65 in transfer RNAs.</text>
</comment>
<reference evidence="12" key="1">
    <citation type="journal article" date="2019" name="Int. J. Syst. Evol. Microbiol.">
        <title>The Global Catalogue of Microorganisms (GCM) 10K type strain sequencing project: providing services to taxonomists for standard genome sequencing and annotation.</title>
        <authorList>
            <consortium name="The Broad Institute Genomics Platform"/>
            <consortium name="The Broad Institute Genome Sequencing Center for Infectious Disease"/>
            <person name="Wu L."/>
            <person name="Ma J."/>
        </authorList>
    </citation>
    <scope>NUCLEOTIDE SEQUENCE [LARGE SCALE GENOMIC DNA]</scope>
    <source>
        <strain evidence="12">IBRC 10765</strain>
    </source>
</reference>
<protein>
    <recommendedName>
        <fullName evidence="6">tRNA pseudouridine synthase C</fullName>
        <ecNumber evidence="5">5.4.99.26</ecNumber>
    </recommendedName>
    <alternativeName>
        <fullName evidence="8">tRNA pseudouridine(65) synthase</fullName>
    </alternativeName>
    <alternativeName>
        <fullName evidence="9">tRNA pseudouridylate synthase C</fullName>
    </alternativeName>
    <alternativeName>
        <fullName evidence="7">tRNA-uridine isomerase C</fullName>
    </alternativeName>
</protein>
<evidence type="ECO:0000256" key="6">
    <source>
        <dbReference type="ARBA" id="ARBA00040675"/>
    </source>
</evidence>
<dbReference type="InterPro" id="IPR006224">
    <property type="entry name" value="PsdUridine_synth_RluA-like_CS"/>
</dbReference>
<dbReference type="InterPro" id="IPR020103">
    <property type="entry name" value="PsdUridine_synth_cat_dom_sf"/>
</dbReference>
<evidence type="ECO:0000256" key="5">
    <source>
        <dbReference type="ARBA" id="ARBA00038943"/>
    </source>
</evidence>
<dbReference type="InterPro" id="IPR006145">
    <property type="entry name" value="PsdUridine_synth_RsuA/RluA"/>
</dbReference>
<evidence type="ECO:0000256" key="3">
    <source>
        <dbReference type="ARBA" id="ARBA00036607"/>
    </source>
</evidence>
<accession>A0ABV7ZWW8</accession>
<dbReference type="PROSITE" id="PS01129">
    <property type="entry name" value="PSI_RLU"/>
    <property type="match status" value="1"/>
</dbReference>
<organism evidence="11 12">
    <name type="scientific">Saccharospirillum mangrovi</name>
    <dbReference type="NCBI Taxonomy" id="2161747"/>
    <lineage>
        <taxon>Bacteria</taxon>
        <taxon>Pseudomonadati</taxon>
        <taxon>Pseudomonadota</taxon>
        <taxon>Gammaproteobacteria</taxon>
        <taxon>Oceanospirillales</taxon>
        <taxon>Saccharospirillaceae</taxon>
        <taxon>Saccharospirillum</taxon>
    </lineage>
</organism>
<keyword evidence="12" id="KW-1185">Reference proteome</keyword>
<dbReference type="Proteomes" id="UP001595617">
    <property type="component" value="Unassembled WGS sequence"/>
</dbReference>